<sequence length="820" mass="93166">MADAKKKRSDEFAHFRDLLESVADLKRLFNLDLEDHLAKYYAAIENAAAEATFDHEQHDTAGFNFPEASTMLVRSTALWGSRVDSVHKDTMEFNMGLSKKKKHDVEEEAGEGEEAVHKKRRGRDGTDKFSFPHLVKAECSYFEPEYTRRNAAKFLQEAQFEAVRMKEPPTVHILPANLRPLPEHEKSRMCVIGTWAGRIEAIGKPEEFWTFAHTTYLNEEEWLDEKEIKAEHLHPPVAGTCLGCSEVDCEARGVKVYATSARDDTRSAKDSRDTLINKSLMLTDFVFIRKDLMATNWFCHRDLRPRSDYWKFHFDSVLAKQDRMRKLRFHAQAEVLNDTKFTEALSRCGPRPASTQLSSQMTTTQRISQGASQSASQGTSSQGSNIGQNTYPGRVSSHVEVAREAARTLRESKRFSLARLASTNPDPDYCFGDGGADSFGDGFDDDPDVPVAKENVDVRRSLRPRSAPLKDLNPWSLEALSAPREKLKLMDPYTQNAASRSMSIMAPQVLSDAKRCYNVRTERRKQTQKDLAMPFAERFRSLNWVLSAGSTTEPKRNEWVEDVSTNIWGVCRTLLKARDQPVKVVERRRLRSAPQHVPEKNPAEEAQENVTPPVKNPWDHEDDFAGQDWDDEDDAFPWPGGADPRPSEDPQPLGDKPAPVTRFTDLADEDMECDLLQEAALHNQGMEAASAYHDPKQRLTAYLEHALKPQDRTQRDREMQEWEDHIISKLDAEFERKEYDGPTYSHQALDRFESIGDTLELQDLCSGLEKYEIPRVFLASLIMANHGNVELGSDHAINSMHIKIVSRELQDEKITADGVL</sequence>
<dbReference type="GO" id="GO:0010032">
    <property type="term" value="P:meiotic chromosome condensation"/>
    <property type="evidence" value="ECO:0007669"/>
    <property type="project" value="TreeGrafter"/>
</dbReference>
<protein>
    <recommendedName>
        <fullName evidence="2">Condensin-2 complex subunit H2 C-terminal domain-containing protein</fullName>
    </recommendedName>
</protein>
<feature type="compositionally biased region" description="Acidic residues" evidence="1">
    <location>
        <begin position="620"/>
        <end position="635"/>
    </location>
</feature>
<dbReference type="GO" id="GO:0051306">
    <property type="term" value="P:mitotic sister chromatid separation"/>
    <property type="evidence" value="ECO:0007669"/>
    <property type="project" value="TreeGrafter"/>
</dbReference>
<dbReference type="PANTHER" id="PTHR14324">
    <property type="entry name" value="CONDENSIN-2 COMPLEX SUBUNIT H2"/>
    <property type="match status" value="1"/>
</dbReference>
<comment type="caution">
    <text evidence="3">The sequence shown here is derived from an EMBL/GenBank/DDBJ whole genome shotgun (WGS) entry which is preliminary data.</text>
</comment>
<dbReference type="Pfam" id="PF16858">
    <property type="entry name" value="CNDH2_C"/>
    <property type="match status" value="1"/>
</dbReference>
<feature type="region of interest" description="Disordered" evidence="1">
    <location>
        <begin position="346"/>
        <end position="399"/>
    </location>
</feature>
<dbReference type="PANTHER" id="PTHR14324:SF3">
    <property type="entry name" value="CONDENSIN-2 COMPLEX SUBUNIT H2"/>
    <property type="match status" value="1"/>
</dbReference>
<keyword evidence="4" id="KW-1185">Reference proteome</keyword>
<evidence type="ECO:0000313" key="4">
    <source>
        <dbReference type="Proteomes" id="UP001177023"/>
    </source>
</evidence>
<feature type="domain" description="Condensin-2 complex subunit H2 C-terminal" evidence="2">
    <location>
        <begin position="696"/>
        <end position="812"/>
    </location>
</feature>
<evidence type="ECO:0000259" key="2">
    <source>
        <dbReference type="Pfam" id="PF16858"/>
    </source>
</evidence>
<dbReference type="GO" id="GO:0000796">
    <property type="term" value="C:condensin complex"/>
    <property type="evidence" value="ECO:0007669"/>
    <property type="project" value="InterPro"/>
</dbReference>
<dbReference type="GO" id="GO:0005634">
    <property type="term" value="C:nucleus"/>
    <property type="evidence" value="ECO:0007669"/>
    <property type="project" value="TreeGrafter"/>
</dbReference>
<feature type="compositionally biased region" description="Low complexity" evidence="1">
    <location>
        <begin position="354"/>
        <end position="384"/>
    </location>
</feature>
<dbReference type="GO" id="GO:0003682">
    <property type="term" value="F:chromatin binding"/>
    <property type="evidence" value="ECO:0007669"/>
    <property type="project" value="TreeGrafter"/>
</dbReference>
<dbReference type="GO" id="GO:0007076">
    <property type="term" value="P:mitotic chromosome condensation"/>
    <property type="evidence" value="ECO:0007669"/>
    <property type="project" value="InterPro"/>
</dbReference>
<dbReference type="AlphaFoldDB" id="A0AA36G1X3"/>
<proteinExistence type="predicted"/>
<dbReference type="Pfam" id="PF05786">
    <property type="entry name" value="Cnd2"/>
    <property type="match status" value="1"/>
</dbReference>
<feature type="region of interest" description="Disordered" evidence="1">
    <location>
        <begin position="586"/>
        <end position="661"/>
    </location>
</feature>
<reference evidence="3" key="1">
    <citation type="submission" date="2023-06" db="EMBL/GenBank/DDBJ databases">
        <authorList>
            <person name="Delattre M."/>
        </authorList>
    </citation>
    <scope>NUCLEOTIDE SEQUENCE</scope>
    <source>
        <strain evidence="3">AF72</strain>
    </source>
</reference>
<feature type="non-terminal residue" evidence="3">
    <location>
        <position position="1"/>
    </location>
</feature>
<name>A0AA36G1X3_9BILA</name>
<dbReference type="InterPro" id="IPR031739">
    <property type="entry name" value="Ncaph2"/>
</dbReference>
<accession>A0AA36G1X3</accession>
<dbReference type="InterPro" id="IPR031737">
    <property type="entry name" value="CNDH2_C"/>
</dbReference>
<dbReference type="Proteomes" id="UP001177023">
    <property type="component" value="Unassembled WGS sequence"/>
</dbReference>
<gene>
    <name evidence="3" type="ORF">MSPICULIGERA_LOCUS14760</name>
</gene>
<feature type="region of interest" description="Disordered" evidence="1">
    <location>
        <begin position="97"/>
        <end position="124"/>
    </location>
</feature>
<evidence type="ECO:0000313" key="3">
    <source>
        <dbReference type="EMBL" id="CAJ0576467.1"/>
    </source>
</evidence>
<organism evidence="3 4">
    <name type="scientific">Mesorhabditis spiculigera</name>
    <dbReference type="NCBI Taxonomy" id="96644"/>
    <lineage>
        <taxon>Eukaryota</taxon>
        <taxon>Metazoa</taxon>
        <taxon>Ecdysozoa</taxon>
        <taxon>Nematoda</taxon>
        <taxon>Chromadorea</taxon>
        <taxon>Rhabditida</taxon>
        <taxon>Rhabditina</taxon>
        <taxon>Rhabditomorpha</taxon>
        <taxon>Rhabditoidea</taxon>
        <taxon>Rhabditidae</taxon>
        <taxon>Mesorhabditinae</taxon>
        <taxon>Mesorhabditis</taxon>
    </lineage>
</organism>
<evidence type="ECO:0000256" key="1">
    <source>
        <dbReference type="SAM" id="MobiDB-lite"/>
    </source>
</evidence>
<dbReference type="EMBL" id="CATQJA010002644">
    <property type="protein sequence ID" value="CAJ0576467.1"/>
    <property type="molecule type" value="Genomic_DNA"/>
</dbReference>
<dbReference type="InterPro" id="IPR022816">
    <property type="entry name" value="Condensin_barren_su2"/>
</dbReference>